<evidence type="ECO:0000256" key="8">
    <source>
        <dbReference type="ARBA" id="ARBA00031484"/>
    </source>
</evidence>
<dbReference type="Proteomes" id="UP000595197">
    <property type="component" value="Chromosome"/>
</dbReference>
<evidence type="ECO:0000256" key="11">
    <source>
        <dbReference type="SAM" id="SignalP"/>
    </source>
</evidence>
<dbReference type="RefSeq" id="WP_201072395.1">
    <property type="nucleotide sequence ID" value="NZ_CP067420.1"/>
</dbReference>
<feature type="compositionally biased region" description="Low complexity" evidence="10">
    <location>
        <begin position="41"/>
        <end position="93"/>
    </location>
</feature>
<evidence type="ECO:0000259" key="12">
    <source>
        <dbReference type="PROSITE" id="PS50198"/>
    </source>
</evidence>
<reference evidence="13" key="1">
    <citation type="submission" date="2021-02" db="EMBL/GenBank/DDBJ databases">
        <title>Skermanella TT6 skin isolate.</title>
        <authorList>
            <person name="Lee K."/>
            <person name="Ganzorig M."/>
        </authorList>
    </citation>
    <scope>NUCLEOTIDE SEQUENCE</scope>
    <source>
        <strain evidence="13">TT6</strain>
    </source>
</reference>
<keyword evidence="6 9" id="KW-0413">Isomerase</keyword>
<dbReference type="Pfam" id="PF00639">
    <property type="entry name" value="Rotamase"/>
    <property type="match status" value="1"/>
</dbReference>
<evidence type="ECO:0000256" key="7">
    <source>
        <dbReference type="ARBA" id="ARBA00030642"/>
    </source>
</evidence>
<feature type="domain" description="PpiC" evidence="12">
    <location>
        <begin position="251"/>
        <end position="349"/>
    </location>
</feature>
<keyword evidence="3" id="KW-0574">Periplasm</keyword>
<feature type="chain" id="PRO_5045265570" description="Parvulin-like PPIase" evidence="11">
    <location>
        <begin position="27"/>
        <end position="393"/>
    </location>
</feature>
<feature type="signal peptide" evidence="11">
    <location>
        <begin position="1"/>
        <end position="26"/>
    </location>
</feature>
<dbReference type="PANTHER" id="PTHR47637:SF1">
    <property type="entry name" value="CHAPERONE SURA"/>
    <property type="match status" value="1"/>
</dbReference>
<dbReference type="GO" id="GO:0016853">
    <property type="term" value="F:isomerase activity"/>
    <property type="evidence" value="ECO:0007669"/>
    <property type="project" value="UniProtKB-KW"/>
</dbReference>
<dbReference type="EMBL" id="CP067420">
    <property type="protein sequence ID" value="QQP88025.1"/>
    <property type="molecule type" value="Genomic_DNA"/>
</dbReference>
<dbReference type="Gene3D" id="1.10.4030.10">
    <property type="entry name" value="Porin chaperone SurA, peptide-binding domain"/>
    <property type="match status" value="1"/>
</dbReference>
<keyword evidence="5" id="KW-0143">Chaperone</keyword>
<dbReference type="Pfam" id="PF09312">
    <property type="entry name" value="SurA_N"/>
    <property type="match status" value="1"/>
</dbReference>
<dbReference type="Gene3D" id="3.10.50.40">
    <property type="match status" value="1"/>
</dbReference>
<dbReference type="PANTHER" id="PTHR47637">
    <property type="entry name" value="CHAPERONE SURA"/>
    <property type="match status" value="1"/>
</dbReference>
<evidence type="ECO:0000256" key="9">
    <source>
        <dbReference type="PROSITE-ProRule" id="PRU00278"/>
    </source>
</evidence>
<dbReference type="InterPro" id="IPR046357">
    <property type="entry name" value="PPIase_dom_sf"/>
</dbReference>
<evidence type="ECO:0000256" key="3">
    <source>
        <dbReference type="ARBA" id="ARBA00022764"/>
    </source>
</evidence>
<evidence type="ECO:0000256" key="6">
    <source>
        <dbReference type="ARBA" id="ARBA00023235"/>
    </source>
</evidence>
<dbReference type="SUPFAM" id="SSF109998">
    <property type="entry name" value="Triger factor/SurA peptide-binding domain-like"/>
    <property type="match status" value="1"/>
</dbReference>
<dbReference type="InterPro" id="IPR000297">
    <property type="entry name" value="PPIase_PpiC"/>
</dbReference>
<sequence length="393" mass="42949">MLYPISRRIRRSWSAAIFTAALIASAGTMGPLPAAAQFATPQTVPQGDQQQQQQQRPAPQQTAPQQTAPQQTAPRAAPQAAPRPAAPAQQSRPAEPPAIAPPPARSVEGIAAVVNDDIISMSDLSARLQLALVSSGLPGTAEVRQRLTPQVLRSLVDERLQMQEASRANISVTDKEIDDAFGRVAEQNQMKRDQLEKMLSSQGVPRSALESQIRATIGWGKLVQRRLRPSIEIGEEEIDAVLRRIEANAGKPEYLAAEIFLAVDSPEREEEVRRLADRLVEQIGQGASFPAVARQFSQSAGATNGGDLGWVQQGQLPDELDSALRDLRPGQASRPIRSLTGYHILLLREQRTTGTVLPPRDQILGALGQDRLDMLQRRLLRDLRMSAFVDLRV</sequence>
<keyword evidence="14" id="KW-1185">Reference proteome</keyword>
<keyword evidence="4 9" id="KW-0697">Rotamase</keyword>
<organism evidence="13 14">
    <name type="scientific">Skermanella cutis</name>
    <dbReference type="NCBI Taxonomy" id="2775420"/>
    <lineage>
        <taxon>Bacteria</taxon>
        <taxon>Pseudomonadati</taxon>
        <taxon>Pseudomonadota</taxon>
        <taxon>Alphaproteobacteria</taxon>
        <taxon>Rhodospirillales</taxon>
        <taxon>Azospirillaceae</taxon>
        <taxon>Skermanella</taxon>
    </lineage>
</organism>
<evidence type="ECO:0000256" key="1">
    <source>
        <dbReference type="ARBA" id="ARBA00018370"/>
    </source>
</evidence>
<gene>
    <name evidence="13" type="ORF">IGS68_18400</name>
</gene>
<keyword evidence="2 11" id="KW-0732">Signal</keyword>
<evidence type="ECO:0000313" key="13">
    <source>
        <dbReference type="EMBL" id="QQP88025.1"/>
    </source>
</evidence>
<evidence type="ECO:0000313" key="14">
    <source>
        <dbReference type="Proteomes" id="UP000595197"/>
    </source>
</evidence>
<feature type="compositionally biased region" description="Pro residues" evidence="10">
    <location>
        <begin position="94"/>
        <end position="103"/>
    </location>
</feature>
<evidence type="ECO:0000256" key="4">
    <source>
        <dbReference type="ARBA" id="ARBA00023110"/>
    </source>
</evidence>
<accession>A0ABX7B130</accession>
<dbReference type="InterPro" id="IPR015391">
    <property type="entry name" value="SurA_N"/>
</dbReference>
<dbReference type="SUPFAM" id="SSF54534">
    <property type="entry name" value="FKBP-like"/>
    <property type="match status" value="1"/>
</dbReference>
<evidence type="ECO:0000256" key="5">
    <source>
        <dbReference type="ARBA" id="ARBA00023186"/>
    </source>
</evidence>
<name>A0ABX7B130_9PROT</name>
<protein>
    <recommendedName>
        <fullName evidence="1">Parvulin-like PPIase</fullName>
    </recommendedName>
    <alternativeName>
        <fullName evidence="7">Peptidyl-prolyl cis-trans isomerase plp</fullName>
    </alternativeName>
    <alternativeName>
        <fullName evidence="8">Rotamase plp</fullName>
    </alternativeName>
</protein>
<evidence type="ECO:0000256" key="2">
    <source>
        <dbReference type="ARBA" id="ARBA00022729"/>
    </source>
</evidence>
<dbReference type="InterPro" id="IPR050280">
    <property type="entry name" value="OMP_Chaperone_SurA"/>
</dbReference>
<dbReference type="PROSITE" id="PS50198">
    <property type="entry name" value="PPIC_PPIASE_2"/>
    <property type="match status" value="1"/>
</dbReference>
<evidence type="ECO:0000256" key="10">
    <source>
        <dbReference type="SAM" id="MobiDB-lite"/>
    </source>
</evidence>
<proteinExistence type="predicted"/>
<feature type="region of interest" description="Disordered" evidence="10">
    <location>
        <begin position="39"/>
        <end position="103"/>
    </location>
</feature>
<dbReference type="InterPro" id="IPR027304">
    <property type="entry name" value="Trigger_fact/SurA_dom_sf"/>
</dbReference>